<dbReference type="AlphaFoldDB" id="A0A1V1HZ61"/>
<organism evidence="1 2">
    <name type="scientific">Romboutsia ilealis</name>
    <dbReference type="NCBI Taxonomy" id="1115758"/>
    <lineage>
        <taxon>Bacteria</taxon>
        <taxon>Bacillati</taxon>
        <taxon>Bacillota</taxon>
        <taxon>Clostridia</taxon>
        <taxon>Peptostreptococcales</taxon>
        <taxon>Peptostreptococcaceae</taxon>
        <taxon>Romboutsia</taxon>
    </lineage>
</organism>
<dbReference type="RefSeq" id="WP_180702996.1">
    <property type="nucleotide sequence ID" value="NZ_LN555523.1"/>
</dbReference>
<name>A0A1V1HZ61_9FIRM</name>
<sequence length="109" mass="12984">MINSKIITALEPLNIPIYWMNYDGDDSEYIIFQTNNQNDIRFTDDNADAEQSDIGLIYWFNTTDGASKIDMLKELMKQNNFIKISERDMYDDGYYGRTFNFRYVKDFEI</sequence>
<dbReference type="GeneID" id="82204692"/>
<keyword evidence="2" id="KW-1185">Reference proteome</keyword>
<protein>
    <submittedName>
        <fullName evidence="1">Uncharacterized protein</fullName>
    </submittedName>
</protein>
<dbReference type="Proteomes" id="UP000245622">
    <property type="component" value="Chromosome 1"/>
</dbReference>
<evidence type="ECO:0000313" key="1">
    <source>
        <dbReference type="EMBL" id="CED93260.1"/>
    </source>
</evidence>
<gene>
    <name evidence="1" type="ORF">CRIB_505</name>
</gene>
<accession>A0A1V1HZ61</accession>
<reference evidence="1 2" key="1">
    <citation type="submission" date="2014-04" db="EMBL/GenBank/DDBJ databases">
        <authorList>
            <person name="Hornung B.V."/>
        </authorList>
    </citation>
    <scope>NUCLEOTIDE SEQUENCE [LARGE SCALE GENOMIC DNA]</scope>
    <source>
        <strain evidence="1 2">CRIB</strain>
    </source>
</reference>
<dbReference type="EMBL" id="LN555523">
    <property type="protein sequence ID" value="CED93260.1"/>
    <property type="molecule type" value="Genomic_DNA"/>
</dbReference>
<dbReference type="KEGG" id="ril:CRIB_505"/>
<proteinExistence type="predicted"/>
<evidence type="ECO:0000313" key="2">
    <source>
        <dbReference type="Proteomes" id="UP000245622"/>
    </source>
</evidence>